<dbReference type="PANTHER" id="PTHR11653">
    <property type="entry name" value="PARVALBUMIN ALPHA"/>
    <property type="match status" value="1"/>
</dbReference>
<dbReference type="InterPro" id="IPR018247">
    <property type="entry name" value="EF_Hand_1_Ca_BS"/>
</dbReference>
<dbReference type="InterPro" id="IPR008080">
    <property type="entry name" value="Parvalbumin"/>
</dbReference>
<reference evidence="7 8" key="1">
    <citation type="submission" date="2024-04" db="EMBL/GenBank/DDBJ databases">
        <title>Tritrichomonas musculus Genome.</title>
        <authorList>
            <person name="Alves-Ferreira E."/>
            <person name="Grigg M."/>
            <person name="Lorenzi H."/>
            <person name="Galac M."/>
        </authorList>
    </citation>
    <scope>NUCLEOTIDE SEQUENCE [LARGE SCALE GENOMIC DNA]</scope>
    <source>
        <strain evidence="7 8">EAF2021</strain>
    </source>
</reference>
<comment type="caution">
    <text evidence="7">The sequence shown here is derived from an EMBL/GenBank/DDBJ whole genome shotgun (WGS) entry which is preliminary data.</text>
</comment>
<feature type="domain" description="EF-hand" evidence="5">
    <location>
        <begin position="9"/>
        <end position="44"/>
    </location>
</feature>
<proteinExistence type="inferred from homology"/>
<evidence type="ECO:0000256" key="3">
    <source>
        <dbReference type="ARBA" id="ARBA00022737"/>
    </source>
</evidence>
<dbReference type="InterPro" id="IPR002048">
    <property type="entry name" value="EF_hand_dom"/>
</dbReference>
<dbReference type="PROSITE" id="PS00018">
    <property type="entry name" value="EF_HAND_1"/>
    <property type="match status" value="2"/>
</dbReference>
<feature type="domain" description="EF-hand" evidence="5">
    <location>
        <begin position="116"/>
        <end position="151"/>
    </location>
</feature>
<dbReference type="PROSITE" id="PS50222">
    <property type="entry name" value="EF_HAND_2"/>
    <property type="match status" value="3"/>
</dbReference>
<evidence type="ECO:0000256" key="2">
    <source>
        <dbReference type="ARBA" id="ARBA00022723"/>
    </source>
</evidence>
<dbReference type="SUPFAM" id="SSF47473">
    <property type="entry name" value="EF-hand"/>
    <property type="match status" value="1"/>
</dbReference>
<gene>
    <name evidence="6" type="ORF">M9Y10_027276</name>
    <name evidence="7" type="ORF">M9Y10_036386</name>
</gene>
<dbReference type="SMART" id="SM00054">
    <property type="entry name" value="EFh"/>
    <property type="match status" value="3"/>
</dbReference>
<sequence length="153" mass="17388">MSRVKTCEISEADLRKLFNALDQDNNGILDEEELKVLLSNLGMPESYANLCLILVGNSKSEVNFKQFQDFLAILLLYKNDKPKFLDNVFHCLDADDSGYLDIDEVFAFLHILGLNCSIKEALEILQIHDDNSDLKLNEKEFCNLIEGIEANID</sequence>
<dbReference type="EMBL" id="JAPFFF010000058">
    <property type="protein sequence ID" value="KAK8837848.1"/>
    <property type="molecule type" value="Genomic_DNA"/>
</dbReference>
<dbReference type="EMBL" id="JAPFFF010000363">
    <property type="protein sequence ID" value="KAK8834591.1"/>
    <property type="molecule type" value="Genomic_DNA"/>
</dbReference>
<dbReference type="Gene3D" id="1.10.238.10">
    <property type="entry name" value="EF-hand"/>
    <property type="match status" value="1"/>
</dbReference>
<accession>A0ABR2GV92</accession>
<evidence type="ECO:0000313" key="8">
    <source>
        <dbReference type="Proteomes" id="UP001470230"/>
    </source>
</evidence>
<keyword evidence="4" id="KW-0106">Calcium</keyword>
<dbReference type="Proteomes" id="UP001470230">
    <property type="component" value="Unassembled WGS sequence"/>
</dbReference>
<dbReference type="CDD" id="cd00051">
    <property type="entry name" value="EFh"/>
    <property type="match status" value="1"/>
</dbReference>
<protein>
    <recommendedName>
        <fullName evidence="5">EF-hand domain-containing protein</fullName>
    </recommendedName>
</protein>
<keyword evidence="2" id="KW-0479">Metal-binding</keyword>
<feature type="domain" description="EF-hand" evidence="5">
    <location>
        <begin position="80"/>
        <end position="115"/>
    </location>
</feature>
<organism evidence="7 8">
    <name type="scientific">Tritrichomonas musculus</name>
    <dbReference type="NCBI Taxonomy" id="1915356"/>
    <lineage>
        <taxon>Eukaryota</taxon>
        <taxon>Metamonada</taxon>
        <taxon>Parabasalia</taxon>
        <taxon>Tritrichomonadida</taxon>
        <taxon>Tritrichomonadidae</taxon>
        <taxon>Tritrichomonas</taxon>
    </lineage>
</organism>
<keyword evidence="8" id="KW-1185">Reference proteome</keyword>
<evidence type="ECO:0000256" key="1">
    <source>
        <dbReference type="ARBA" id="ARBA00009753"/>
    </source>
</evidence>
<dbReference type="Pfam" id="PF13499">
    <property type="entry name" value="EF-hand_7"/>
    <property type="match status" value="1"/>
</dbReference>
<dbReference type="PANTHER" id="PTHR11653:SF2">
    <property type="entry name" value="PARVALBUMIN ALPHA"/>
    <property type="match status" value="1"/>
</dbReference>
<evidence type="ECO:0000313" key="6">
    <source>
        <dbReference type="EMBL" id="KAK8834591.1"/>
    </source>
</evidence>
<name>A0ABR2GV92_9EUKA</name>
<keyword evidence="3" id="KW-0677">Repeat</keyword>
<dbReference type="Pfam" id="PF13405">
    <property type="entry name" value="EF-hand_6"/>
    <property type="match status" value="1"/>
</dbReference>
<dbReference type="InterPro" id="IPR011992">
    <property type="entry name" value="EF-hand-dom_pair"/>
</dbReference>
<comment type="similarity">
    <text evidence="1">Belongs to the parvalbumin family.</text>
</comment>
<evidence type="ECO:0000256" key="4">
    <source>
        <dbReference type="ARBA" id="ARBA00022837"/>
    </source>
</evidence>
<evidence type="ECO:0000259" key="5">
    <source>
        <dbReference type="PROSITE" id="PS50222"/>
    </source>
</evidence>
<evidence type="ECO:0000313" key="7">
    <source>
        <dbReference type="EMBL" id="KAK8837848.1"/>
    </source>
</evidence>